<reference evidence="5 6" key="1">
    <citation type="submission" date="2014-04" db="EMBL/GenBank/DDBJ databases">
        <authorList>
            <consortium name="DOE Joint Genome Institute"/>
            <person name="Kuo A."/>
            <person name="Martino E."/>
            <person name="Perotto S."/>
            <person name="Kohler A."/>
            <person name="Nagy L.G."/>
            <person name="Floudas D."/>
            <person name="Copeland A."/>
            <person name="Barry K.W."/>
            <person name="Cichocki N."/>
            <person name="Veneault-Fourrey C."/>
            <person name="LaButti K."/>
            <person name="Lindquist E.A."/>
            <person name="Lipzen A."/>
            <person name="Lundell T."/>
            <person name="Morin E."/>
            <person name="Murat C."/>
            <person name="Sun H."/>
            <person name="Tunlid A."/>
            <person name="Henrissat B."/>
            <person name="Grigoriev I.V."/>
            <person name="Hibbett D.S."/>
            <person name="Martin F."/>
            <person name="Nordberg H.P."/>
            <person name="Cantor M.N."/>
            <person name="Hua S.X."/>
        </authorList>
    </citation>
    <scope>NUCLEOTIDE SEQUENCE [LARGE SCALE GENOMIC DNA]</scope>
    <source>
        <strain evidence="5 6">Zn</strain>
    </source>
</reference>
<dbReference type="GO" id="GO:0016491">
    <property type="term" value="F:oxidoreductase activity"/>
    <property type="evidence" value="ECO:0007669"/>
    <property type="project" value="UniProtKB-KW"/>
</dbReference>
<accession>A0A0C3H5W2</accession>
<keyword evidence="6" id="KW-1185">Reference proteome</keyword>
<name>A0A0C3H5W2_OIDMZ</name>
<dbReference type="STRING" id="913774.A0A0C3H5W2"/>
<proteinExistence type="inferred from homology"/>
<dbReference type="HOGENOM" id="CLU_042941_4_0_1"/>
<evidence type="ECO:0000256" key="1">
    <source>
        <dbReference type="ARBA" id="ARBA00004685"/>
    </source>
</evidence>
<dbReference type="InParanoid" id="A0A0C3H5W2"/>
<comment type="similarity">
    <text evidence="3">Belongs to the ustYa family.</text>
</comment>
<dbReference type="InterPro" id="IPR021765">
    <property type="entry name" value="UstYa-like"/>
</dbReference>
<protein>
    <submittedName>
        <fullName evidence="5">Uncharacterized protein</fullName>
    </submittedName>
</protein>
<dbReference type="AlphaFoldDB" id="A0A0C3H5W2"/>
<comment type="pathway">
    <text evidence="1">Mycotoxin biosynthesis.</text>
</comment>
<keyword evidence="2" id="KW-0560">Oxidoreductase</keyword>
<evidence type="ECO:0000256" key="4">
    <source>
        <dbReference type="SAM" id="Phobius"/>
    </source>
</evidence>
<dbReference type="PANTHER" id="PTHR33365">
    <property type="entry name" value="YALI0B05434P"/>
    <property type="match status" value="1"/>
</dbReference>
<evidence type="ECO:0000313" key="6">
    <source>
        <dbReference type="Proteomes" id="UP000054321"/>
    </source>
</evidence>
<dbReference type="OrthoDB" id="3687641at2759"/>
<feature type="transmembrane region" description="Helical" evidence="4">
    <location>
        <begin position="32"/>
        <end position="52"/>
    </location>
</feature>
<organism evidence="5 6">
    <name type="scientific">Oidiodendron maius (strain Zn)</name>
    <dbReference type="NCBI Taxonomy" id="913774"/>
    <lineage>
        <taxon>Eukaryota</taxon>
        <taxon>Fungi</taxon>
        <taxon>Dikarya</taxon>
        <taxon>Ascomycota</taxon>
        <taxon>Pezizomycotina</taxon>
        <taxon>Leotiomycetes</taxon>
        <taxon>Leotiomycetes incertae sedis</taxon>
        <taxon>Myxotrichaceae</taxon>
        <taxon>Oidiodendron</taxon>
    </lineage>
</organism>
<dbReference type="GO" id="GO:0043386">
    <property type="term" value="P:mycotoxin biosynthetic process"/>
    <property type="evidence" value="ECO:0007669"/>
    <property type="project" value="InterPro"/>
</dbReference>
<dbReference type="PANTHER" id="PTHR33365:SF11">
    <property type="entry name" value="TAT PATHWAY SIGNAL SEQUENCE"/>
    <property type="match status" value="1"/>
</dbReference>
<evidence type="ECO:0000313" key="5">
    <source>
        <dbReference type="EMBL" id="KIN03566.1"/>
    </source>
</evidence>
<dbReference type="EMBL" id="KN832873">
    <property type="protein sequence ID" value="KIN03566.1"/>
    <property type="molecule type" value="Genomic_DNA"/>
</dbReference>
<dbReference type="Pfam" id="PF11807">
    <property type="entry name" value="UstYa"/>
    <property type="match status" value="1"/>
</dbReference>
<keyword evidence="4" id="KW-1133">Transmembrane helix</keyword>
<gene>
    <name evidence="5" type="ORF">OIDMADRAFT_158246</name>
</gene>
<keyword evidence="4" id="KW-0472">Membrane</keyword>
<dbReference type="Proteomes" id="UP000054321">
    <property type="component" value="Unassembled WGS sequence"/>
</dbReference>
<keyword evidence="4" id="KW-0812">Transmembrane</keyword>
<reference evidence="6" key="2">
    <citation type="submission" date="2015-01" db="EMBL/GenBank/DDBJ databases">
        <title>Evolutionary Origins and Diversification of the Mycorrhizal Mutualists.</title>
        <authorList>
            <consortium name="DOE Joint Genome Institute"/>
            <consortium name="Mycorrhizal Genomics Consortium"/>
            <person name="Kohler A."/>
            <person name="Kuo A."/>
            <person name="Nagy L.G."/>
            <person name="Floudas D."/>
            <person name="Copeland A."/>
            <person name="Barry K.W."/>
            <person name="Cichocki N."/>
            <person name="Veneault-Fourrey C."/>
            <person name="LaButti K."/>
            <person name="Lindquist E.A."/>
            <person name="Lipzen A."/>
            <person name="Lundell T."/>
            <person name="Morin E."/>
            <person name="Murat C."/>
            <person name="Riley R."/>
            <person name="Ohm R."/>
            <person name="Sun H."/>
            <person name="Tunlid A."/>
            <person name="Henrissat B."/>
            <person name="Grigoriev I.V."/>
            <person name="Hibbett D.S."/>
            <person name="Martin F."/>
        </authorList>
    </citation>
    <scope>NUCLEOTIDE SEQUENCE [LARGE SCALE GENOMIC DNA]</scope>
    <source>
        <strain evidence="6">Zn</strain>
    </source>
</reference>
<evidence type="ECO:0000256" key="2">
    <source>
        <dbReference type="ARBA" id="ARBA00023002"/>
    </source>
</evidence>
<evidence type="ECO:0000256" key="3">
    <source>
        <dbReference type="ARBA" id="ARBA00035112"/>
    </source>
</evidence>
<sequence>MHFLPLRENLSPSTSPLAQRRAAKRSNKLNNFWTWLRFGVIVGLQIILIFLLSVNQKENKNWDGTLEETAKAAQTVETGGDINGLYKTLSHTYTFLKPEEEKYIPNMTTNDNRMEVRKNWDLLMPLGSGSVLIPDYRDHPLLGDPIIDDPIRSGPLFEASWTHALHCLYYTVDSYHQLVLNGPSDNDNPYHAAHCFEYLRNNILCNLDMTLEGSMSTPDDKDKGQPHVCRNREEAIAWIEARRADDAQDIIGP</sequence>